<evidence type="ECO:0000313" key="1">
    <source>
        <dbReference type="EMBL" id="QIP14512.1"/>
    </source>
</evidence>
<keyword evidence="2" id="KW-1185">Reference proteome</keyword>
<accession>A0A6G9APU2</accession>
<evidence type="ECO:0000313" key="2">
    <source>
        <dbReference type="Proteomes" id="UP000501802"/>
    </source>
</evidence>
<protein>
    <submittedName>
        <fullName evidence="1">Uncharacterized protein</fullName>
    </submittedName>
</protein>
<gene>
    <name evidence="1" type="ORF">G8759_18785</name>
</gene>
<dbReference type="AlphaFoldDB" id="A0A6G9APU2"/>
<organism evidence="1 2">
    <name type="scientific">Spirosoma aureum</name>
    <dbReference type="NCBI Taxonomy" id="2692134"/>
    <lineage>
        <taxon>Bacteria</taxon>
        <taxon>Pseudomonadati</taxon>
        <taxon>Bacteroidota</taxon>
        <taxon>Cytophagia</taxon>
        <taxon>Cytophagales</taxon>
        <taxon>Cytophagaceae</taxon>
        <taxon>Spirosoma</taxon>
    </lineage>
</organism>
<dbReference type="RefSeq" id="WP_167210713.1">
    <property type="nucleotide sequence ID" value="NZ_CP050063.1"/>
</dbReference>
<dbReference type="EMBL" id="CP050063">
    <property type="protein sequence ID" value="QIP14512.1"/>
    <property type="molecule type" value="Genomic_DNA"/>
</dbReference>
<dbReference type="Proteomes" id="UP000501802">
    <property type="component" value="Chromosome"/>
</dbReference>
<dbReference type="KEGG" id="spib:G8759_18785"/>
<sequence>MVLFITAIDVNSRTREFSCQFPELEQAFDFLNEIVGRGNTLIQACTEEDNQLIHLPIDAFDGAPFLGAIEELKQEWLSVLGYAPTSGIADNGNHPELIEWLKKRIDQYELQMVMIESNISRFKQLLCRAESSMLQDPDFAAVSYHFASLLINYEEQLKKVCLIHQQAVYRLGELTIKN</sequence>
<proteinExistence type="predicted"/>
<name>A0A6G9APU2_9BACT</name>
<reference evidence="1 2" key="1">
    <citation type="submission" date="2020-03" db="EMBL/GenBank/DDBJ databases">
        <authorList>
            <person name="Kim M.K."/>
        </authorList>
    </citation>
    <scope>NUCLEOTIDE SEQUENCE [LARGE SCALE GENOMIC DNA]</scope>
    <source>
        <strain evidence="1 2">BT328</strain>
    </source>
</reference>